<keyword evidence="2" id="KW-0472">Membrane</keyword>
<dbReference type="EMBL" id="MCGN01000001">
    <property type="protein sequence ID" value="ORZ02389.1"/>
    <property type="molecule type" value="Genomic_DNA"/>
</dbReference>
<keyword evidence="4" id="KW-1185">Reference proteome</keyword>
<evidence type="ECO:0000256" key="2">
    <source>
        <dbReference type="SAM" id="Phobius"/>
    </source>
</evidence>
<proteinExistence type="predicted"/>
<feature type="region of interest" description="Disordered" evidence="1">
    <location>
        <begin position="268"/>
        <end position="325"/>
    </location>
</feature>
<feature type="compositionally biased region" description="Low complexity" evidence="1">
    <location>
        <begin position="88"/>
        <end position="107"/>
    </location>
</feature>
<keyword evidence="2" id="KW-0812">Transmembrane</keyword>
<reference evidence="3 4" key="1">
    <citation type="submission" date="2016-07" db="EMBL/GenBank/DDBJ databases">
        <title>Pervasive Adenine N6-methylation of Active Genes in Fungi.</title>
        <authorList>
            <consortium name="DOE Joint Genome Institute"/>
            <person name="Mondo S.J."/>
            <person name="Dannebaum R.O."/>
            <person name="Kuo R.C."/>
            <person name="Labutti K."/>
            <person name="Haridas S."/>
            <person name="Kuo A."/>
            <person name="Salamov A."/>
            <person name="Ahrendt S.R."/>
            <person name="Lipzen A."/>
            <person name="Sullivan W."/>
            <person name="Andreopoulos W.B."/>
            <person name="Clum A."/>
            <person name="Lindquist E."/>
            <person name="Daum C."/>
            <person name="Ramamoorthy G.K."/>
            <person name="Gryganskyi A."/>
            <person name="Culley D."/>
            <person name="Magnuson J.K."/>
            <person name="James T.Y."/>
            <person name="O'Malley M.A."/>
            <person name="Stajich J.E."/>
            <person name="Spatafora J.W."/>
            <person name="Visel A."/>
            <person name="Grigoriev I.V."/>
        </authorList>
    </citation>
    <scope>NUCLEOTIDE SEQUENCE [LARGE SCALE GENOMIC DNA]</scope>
    <source>
        <strain evidence="3 4">NRRL 2496</strain>
    </source>
</reference>
<feature type="compositionally biased region" description="Low complexity" evidence="1">
    <location>
        <begin position="276"/>
        <end position="286"/>
    </location>
</feature>
<evidence type="ECO:0000313" key="4">
    <source>
        <dbReference type="Proteomes" id="UP000242180"/>
    </source>
</evidence>
<protein>
    <submittedName>
        <fullName evidence="3">Uncharacterized protein</fullName>
    </submittedName>
</protein>
<feature type="region of interest" description="Disordered" evidence="1">
    <location>
        <begin position="83"/>
        <end position="125"/>
    </location>
</feature>
<feature type="compositionally biased region" description="Basic residues" evidence="1">
    <location>
        <begin position="316"/>
        <end position="325"/>
    </location>
</feature>
<evidence type="ECO:0000256" key="1">
    <source>
        <dbReference type="SAM" id="MobiDB-lite"/>
    </source>
</evidence>
<dbReference type="Proteomes" id="UP000242180">
    <property type="component" value="Unassembled WGS sequence"/>
</dbReference>
<feature type="region of interest" description="Disordered" evidence="1">
    <location>
        <begin position="20"/>
        <end position="39"/>
    </location>
</feature>
<dbReference type="OrthoDB" id="2264689at2759"/>
<dbReference type="InParanoid" id="A0A1X2HS50"/>
<gene>
    <name evidence="3" type="ORF">BCR43DRAFT_559344</name>
</gene>
<feature type="transmembrane region" description="Helical" evidence="2">
    <location>
        <begin position="413"/>
        <end position="431"/>
    </location>
</feature>
<keyword evidence="2" id="KW-1133">Transmembrane helix</keyword>
<organism evidence="3 4">
    <name type="scientific">Syncephalastrum racemosum</name>
    <name type="common">Filamentous fungus</name>
    <dbReference type="NCBI Taxonomy" id="13706"/>
    <lineage>
        <taxon>Eukaryota</taxon>
        <taxon>Fungi</taxon>
        <taxon>Fungi incertae sedis</taxon>
        <taxon>Mucoromycota</taxon>
        <taxon>Mucoromycotina</taxon>
        <taxon>Mucoromycetes</taxon>
        <taxon>Mucorales</taxon>
        <taxon>Syncephalastraceae</taxon>
        <taxon>Syncephalastrum</taxon>
    </lineage>
</organism>
<dbReference type="AlphaFoldDB" id="A0A1X2HS50"/>
<accession>A0A1X2HS50</accession>
<feature type="compositionally biased region" description="Basic residues" evidence="1">
    <location>
        <begin position="20"/>
        <end position="31"/>
    </location>
</feature>
<comment type="caution">
    <text evidence="3">The sequence shown here is derived from an EMBL/GenBank/DDBJ whole genome shotgun (WGS) entry which is preliminary data.</text>
</comment>
<name>A0A1X2HS50_SYNRA</name>
<evidence type="ECO:0000313" key="3">
    <source>
        <dbReference type="EMBL" id="ORZ02389.1"/>
    </source>
</evidence>
<sequence>MGIPLWKPRDDENVRKDQRHTHTMSGIHHHSVNGNGASRARRTIASEGGAILRDQRVGRVQPHNNSTSSNYRRRSRAIAAMLRMNGHRPNSNLPSSSRRMSLRPRPSATSAAGAPPDATATLDDISPLGIIRRSLDNSLGSQTNDADNLDRMVHQRLTEKEDLLNQLEFTVSLLDQFLTARSALGSDFMAIPSFITEELPSVLATAASMASLNGSSQRSQDRVDQVLQSQPYANRMQRLDSGIATAHQRIQDQLCELNRSSLDIDSSTHGYASSGARANANRRNANPALGSPGSTATGDTGVSVAANAAIRPRGPDRRRRYSASPRRRCQGQFRCRCRCRGRPAHVVRCSNPLHLLRLPRLCSSIAFTTTFLILKNMAHMSPTTITIWKTVIVLQNPGLGSSFFLYTHPAPCASSFLLLLLLLLPFFFPYIP</sequence>